<protein>
    <submittedName>
        <fullName evidence="2">Uncharacterized protein</fullName>
    </submittedName>
</protein>
<dbReference type="RefSeq" id="WP_005924156.1">
    <property type="nucleotide sequence ID" value="NZ_DS483501.1"/>
</dbReference>
<dbReference type="GeneID" id="75068483"/>
<reference evidence="2 3" key="1">
    <citation type="submission" date="2007-09" db="EMBL/GenBank/DDBJ databases">
        <title>Draft genome sequence of Faecalibacterium prausnitzii M21/2.</title>
        <authorList>
            <person name="Sudarsanam P."/>
            <person name="Ley R."/>
            <person name="Guruge J."/>
            <person name="Turnbaugh P.J."/>
            <person name="Mahowald M."/>
            <person name="Liep D."/>
            <person name="Gordon J."/>
        </authorList>
    </citation>
    <scope>NUCLEOTIDE SEQUENCE [LARGE SCALE GENOMIC DNA]</scope>
    <source>
        <strain evidence="2 3">M21/2</strain>
    </source>
</reference>
<dbReference type="AlphaFoldDB" id="A8SBR0"/>
<reference evidence="2 3" key="2">
    <citation type="submission" date="2007-09" db="EMBL/GenBank/DDBJ databases">
        <authorList>
            <person name="Fulton L."/>
            <person name="Clifton S."/>
            <person name="Fulton B."/>
            <person name="Xu J."/>
            <person name="Minx P."/>
            <person name="Pepin K.H."/>
            <person name="Johnson M."/>
            <person name="Thiruvilangam P."/>
            <person name="Bhonagiri V."/>
            <person name="Nash W.E."/>
            <person name="Mardis E.R."/>
            <person name="Wilson R.K."/>
        </authorList>
    </citation>
    <scope>NUCLEOTIDE SEQUENCE [LARGE SCALE GENOMIC DNA]</scope>
    <source>
        <strain evidence="2 3">M21/2</strain>
    </source>
</reference>
<evidence type="ECO:0000256" key="1">
    <source>
        <dbReference type="SAM" id="Phobius"/>
    </source>
</evidence>
<keyword evidence="1" id="KW-0472">Membrane</keyword>
<feature type="transmembrane region" description="Helical" evidence="1">
    <location>
        <begin position="20"/>
        <end position="42"/>
    </location>
</feature>
<comment type="caution">
    <text evidence="2">The sequence shown here is derived from an EMBL/GenBank/DDBJ whole genome shotgun (WGS) entry which is preliminary data.</text>
</comment>
<organism evidence="2 3">
    <name type="scientific">Faecalibacterium prausnitzii M21/2</name>
    <dbReference type="NCBI Taxonomy" id="411485"/>
    <lineage>
        <taxon>Bacteria</taxon>
        <taxon>Bacillati</taxon>
        <taxon>Bacillota</taxon>
        <taxon>Clostridia</taxon>
        <taxon>Eubacteriales</taxon>
        <taxon>Oscillospiraceae</taxon>
        <taxon>Faecalibacterium</taxon>
    </lineage>
</organism>
<name>A8SBR0_9FIRM</name>
<proteinExistence type="predicted"/>
<gene>
    <name evidence="2" type="ORF">FAEPRAM212_01736</name>
</gene>
<keyword evidence="1" id="KW-0812">Transmembrane</keyword>
<evidence type="ECO:0000313" key="3">
    <source>
        <dbReference type="Proteomes" id="UP000005945"/>
    </source>
</evidence>
<dbReference type="Proteomes" id="UP000005945">
    <property type="component" value="Unassembled WGS sequence"/>
</dbReference>
<evidence type="ECO:0000313" key="2">
    <source>
        <dbReference type="EMBL" id="EDP21413.1"/>
    </source>
</evidence>
<dbReference type="HOGENOM" id="CLU_1330017_0_0_9"/>
<keyword evidence="1" id="KW-1133">Transmembrane helix</keyword>
<accession>A8SBR0</accession>
<dbReference type="EMBL" id="ABED02000026">
    <property type="protein sequence ID" value="EDP21413.1"/>
    <property type="molecule type" value="Genomic_DNA"/>
</dbReference>
<sequence length="208" mass="24133">MNEELFERLVVAIEKQSTAFPWDSLISALALIASWITIFLLLKERAEKNRPYMQVSFELIRGSLACIVIRNTGSVPLELRKMRLQPDFVRQLPDKTQQRIAKKENLNITIFPEQKWVLGLDISVTNIINSFKQKSLKVEYEYLAHNKRHRKYIESTVIDFEDYGGFLLYISELDEFKNSVDKLHGTVGRLENAIEDVSFSLRSNVNHG</sequence>